<feature type="transmembrane region" description="Helical" evidence="6">
    <location>
        <begin position="454"/>
        <end position="473"/>
    </location>
</feature>
<comment type="subcellular location">
    <subcellularLocation>
        <location evidence="1">Cell membrane</location>
        <topology evidence="1">Multi-pass membrane protein</topology>
    </subcellularLocation>
</comment>
<feature type="transmembrane region" description="Helical" evidence="6">
    <location>
        <begin position="88"/>
        <end position="108"/>
    </location>
</feature>
<dbReference type="EMBL" id="ATHL01000046">
    <property type="protein sequence ID" value="EQB18018.1"/>
    <property type="molecule type" value="Genomic_DNA"/>
</dbReference>
<dbReference type="Proteomes" id="UP000015527">
    <property type="component" value="Unassembled WGS sequence"/>
</dbReference>
<evidence type="ECO:0000256" key="6">
    <source>
        <dbReference type="SAM" id="Phobius"/>
    </source>
</evidence>
<keyword evidence="8" id="KW-1185">Reference proteome</keyword>
<dbReference type="eggNOG" id="COG2244">
    <property type="taxonomic scope" value="Bacteria"/>
</dbReference>
<feature type="transmembrane region" description="Helical" evidence="6">
    <location>
        <begin position="341"/>
        <end position="359"/>
    </location>
</feature>
<evidence type="ECO:0000256" key="2">
    <source>
        <dbReference type="ARBA" id="ARBA00022475"/>
    </source>
</evidence>
<evidence type="ECO:0000313" key="7">
    <source>
        <dbReference type="EMBL" id="EQB18018.1"/>
    </source>
</evidence>
<feature type="transmembrane region" description="Helical" evidence="6">
    <location>
        <begin position="269"/>
        <end position="288"/>
    </location>
</feature>
<evidence type="ECO:0000256" key="4">
    <source>
        <dbReference type="ARBA" id="ARBA00022989"/>
    </source>
</evidence>
<keyword evidence="5 6" id="KW-0472">Membrane</keyword>
<reference evidence="7 8" key="1">
    <citation type="journal article" date="2013" name="Genome Announc.">
        <title>Genome Sequence of Novosphingobium lindaniclasticum LE124T, Isolated from a Hexachlorocyclohexane Dumpsite.</title>
        <authorList>
            <person name="Saxena A."/>
            <person name="Nayyar N."/>
            <person name="Sangwan N."/>
            <person name="Kumari R."/>
            <person name="Khurana J.P."/>
            <person name="Lal R."/>
        </authorList>
    </citation>
    <scope>NUCLEOTIDE SEQUENCE [LARGE SCALE GENOMIC DNA]</scope>
    <source>
        <strain evidence="7 8">LE124</strain>
    </source>
</reference>
<feature type="transmembrane region" description="Helical" evidence="6">
    <location>
        <begin position="154"/>
        <end position="175"/>
    </location>
</feature>
<feature type="transmembrane region" description="Helical" evidence="6">
    <location>
        <begin position="371"/>
        <end position="391"/>
    </location>
</feature>
<dbReference type="PATRIC" id="fig|1096930.3.peg.1117"/>
<sequence length="489" mass="52446">MKLARTKLGSMKLSKGAITTAALGISSGLNFLSLIVWTHLLSPAEFGTYALVSATVLFLNAAIFEWLRLTASRLLYDPSAEHQLNPEIANALSTVCLGLILLLLPVALSLRAFQIHFLGVAPDWWPAMWLWLFSEMLFAISTVTARLRLLSWRFFAMMTLRSSLSLAVGAVLVWFFDMGALGVALGILGAQIGCAVLGNVTDAAWRGLRPFRARRADLQEIMRYGAPLIVSSGLGYGSAVADRYIVSSTLGQAAVGQYSVSVDLMQKTVIFLMLAVNLSAYPAIVRAFEKDGREAGEKILAENFIVYLMIGAPAAAILAALSPGVARLFVGPSFRDTVAMLLPYVAIAAILKALTTFHLSVALQLVKKTKLLIISPAVNLALLVPSGIVGVKLAGLTGMAIGIAISQIGSFALFYLVVSRHVRTPLLTRSSLFVVVLSLVLGAALVPLRGFSEPVACLGLLGAAGLVYCLVIWRGRDWIMRNSQSWNPA</sequence>
<feature type="transmembrane region" description="Helical" evidence="6">
    <location>
        <begin position="46"/>
        <end position="67"/>
    </location>
</feature>
<evidence type="ECO:0000256" key="3">
    <source>
        <dbReference type="ARBA" id="ARBA00022692"/>
    </source>
</evidence>
<accession>T0I127</accession>
<feature type="transmembrane region" description="Helical" evidence="6">
    <location>
        <begin position="300"/>
        <end position="321"/>
    </location>
</feature>
<dbReference type="InterPro" id="IPR050833">
    <property type="entry name" value="Poly_Biosynth_Transport"/>
</dbReference>
<evidence type="ECO:0000313" key="8">
    <source>
        <dbReference type="Proteomes" id="UP000015527"/>
    </source>
</evidence>
<evidence type="ECO:0000256" key="1">
    <source>
        <dbReference type="ARBA" id="ARBA00004651"/>
    </source>
</evidence>
<dbReference type="AlphaFoldDB" id="T0I127"/>
<feature type="transmembrane region" description="Helical" evidence="6">
    <location>
        <begin position="221"/>
        <end position="241"/>
    </location>
</feature>
<dbReference type="Pfam" id="PF01943">
    <property type="entry name" value="Polysacc_synt"/>
    <property type="match status" value="1"/>
</dbReference>
<dbReference type="InterPro" id="IPR002797">
    <property type="entry name" value="Polysacc_synth"/>
</dbReference>
<feature type="transmembrane region" description="Helical" evidence="6">
    <location>
        <begin position="128"/>
        <end position="147"/>
    </location>
</feature>
<organism evidence="7 8">
    <name type="scientific">Novosphingobium lindaniclasticum LE124</name>
    <dbReference type="NCBI Taxonomy" id="1096930"/>
    <lineage>
        <taxon>Bacteria</taxon>
        <taxon>Pseudomonadati</taxon>
        <taxon>Pseudomonadota</taxon>
        <taxon>Alphaproteobacteria</taxon>
        <taxon>Sphingomonadales</taxon>
        <taxon>Sphingomonadaceae</taxon>
        <taxon>Novosphingobium</taxon>
    </lineage>
</organism>
<feature type="transmembrane region" description="Helical" evidence="6">
    <location>
        <begin position="397"/>
        <end position="418"/>
    </location>
</feature>
<evidence type="ECO:0008006" key="9">
    <source>
        <dbReference type="Google" id="ProtNLM"/>
    </source>
</evidence>
<dbReference type="GO" id="GO:0005886">
    <property type="term" value="C:plasma membrane"/>
    <property type="evidence" value="ECO:0007669"/>
    <property type="project" value="UniProtKB-SubCell"/>
</dbReference>
<protein>
    <recommendedName>
        <fullName evidence="9">Polysaccharide biosynthesis protein C-terminal domain-containing protein</fullName>
    </recommendedName>
</protein>
<gene>
    <name evidence="7" type="ORF">L284_05665</name>
</gene>
<dbReference type="PANTHER" id="PTHR30250:SF31">
    <property type="entry name" value="INNER MEMBRANE PROTEIN YGHQ"/>
    <property type="match status" value="1"/>
</dbReference>
<proteinExistence type="predicted"/>
<name>T0I127_9SPHN</name>
<keyword evidence="4 6" id="KW-1133">Transmembrane helix</keyword>
<feature type="transmembrane region" description="Helical" evidence="6">
    <location>
        <begin position="21"/>
        <end position="40"/>
    </location>
</feature>
<keyword evidence="2" id="KW-1003">Cell membrane</keyword>
<comment type="caution">
    <text evidence="7">The sequence shown here is derived from an EMBL/GenBank/DDBJ whole genome shotgun (WGS) entry which is preliminary data.</text>
</comment>
<feature type="transmembrane region" description="Helical" evidence="6">
    <location>
        <begin position="181"/>
        <end position="200"/>
    </location>
</feature>
<feature type="transmembrane region" description="Helical" evidence="6">
    <location>
        <begin position="430"/>
        <end position="448"/>
    </location>
</feature>
<dbReference type="PANTHER" id="PTHR30250">
    <property type="entry name" value="PST FAMILY PREDICTED COLANIC ACID TRANSPORTER"/>
    <property type="match status" value="1"/>
</dbReference>
<keyword evidence="3 6" id="KW-0812">Transmembrane</keyword>
<evidence type="ECO:0000256" key="5">
    <source>
        <dbReference type="ARBA" id="ARBA00023136"/>
    </source>
</evidence>